<evidence type="ECO:0000313" key="9">
    <source>
        <dbReference type="Proteomes" id="UP001465668"/>
    </source>
</evidence>
<name>A0ABR2XPV1_9PEZI</name>
<reference evidence="8 9" key="1">
    <citation type="submission" date="2024-02" db="EMBL/GenBank/DDBJ databases">
        <title>First draft genome assembly of two strains of Seiridium cardinale.</title>
        <authorList>
            <person name="Emiliani G."/>
            <person name="Scali E."/>
        </authorList>
    </citation>
    <scope>NUCLEOTIDE SEQUENCE [LARGE SCALE GENOMIC DNA]</scope>
    <source>
        <strain evidence="8 9">BM-138-000479</strain>
    </source>
</reference>
<dbReference type="Gene3D" id="3.40.50.720">
    <property type="entry name" value="NAD(P)-binding Rossmann-like Domain"/>
    <property type="match status" value="1"/>
</dbReference>
<evidence type="ECO:0000256" key="1">
    <source>
        <dbReference type="ARBA" id="ARBA00010928"/>
    </source>
</evidence>
<organism evidence="8 9">
    <name type="scientific">Seiridium cardinale</name>
    <dbReference type="NCBI Taxonomy" id="138064"/>
    <lineage>
        <taxon>Eukaryota</taxon>
        <taxon>Fungi</taxon>
        <taxon>Dikarya</taxon>
        <taxon>Ascomycota</taxon>
        <taxon>Pezizomycotina</taxon>
        <taxon>Sordariomycetes</taxon>
        <taxon>Xylariomycetidae</taxon>
        <taxon>Amphisphaeriales</taxon>
        <taxon>Sporocadaceae</taxon>
        <taxon>Seiridium</taxon>
    </lineage>
</organism>
<dbReference type="Gene3D" id="3.30.360.10">
    <property type="entry name" value="Dihydrodipicolinate Reductase, domain 2"/>
    <property type="match status" value="1"/>
</dbReference>
<dbReference type="Proteomes" id="UP001465668">
    <property type="component" value="Unassembled WGS sequence"/>
</dbReference>
<dbReference type="Pfam" id="PF01408">
    <property type="entry name" value="GFO_IDH_MocA"/>
    <property type="match status" value="1"/>
</dbReference>
<evidence type="ECO:0000256" key="3">
    <source>
        <dbReference type="ARBA" id="ARBA00038984"/>
    </source>
</evidence>
<proteinExistence type="inferred from homology"/>
<comment type="catalytic activity">
    <reaction evidence="5">
        <text>D-xylose + NADP(+) = D-xylono-1,5-lactone + NADPH + H(+)</text>
        <dbReference type="Rhea" id="RHEA:22000"/>
        <dbReference type="ChEBI" id="CHEBI:15378"/>
        <dbReference type="ChEBI" id="CHEBI:15867"/>
        <dbReference type="ChEBI" id="CHEBI:53455"/>
        <dbReference type="ChEBI" id="CHEBI:57783"/>
        <dbReference type="ChEBI" id="CHEBI:58349"/>
        <dbReference type="EC" id="1.1.1.179"/>
    </reaction>
</comment>
<evidence type="ECO:0000313" key="8">
    <source>
        <dbReference type="EMBL" id="KAK9775833.1"/>
    </source>
</evidence>
<accession>A0ABR2XPV1</accession>
<comment type="similarity">
    <text evidence="1">Belongs to the Gfo/Idh/MocA family.</text>
</comment>
<dbReference type="PANTHER" id="PTHR22604:SF105">
    <property type="entry name" value="TRANS-1,2-DIHYDROBENZENE-1,2-DIOL DEHYDROGENASE"/>
    <property type="match status" value="1"/>
</dbReference>
<feature type="domain" description="Gfo/Idh/MocA-like oxidoreductase N-terminal" evidence="6">
    <location>
        <begin position="24"/>
        <end position="131"/>
    </location>
</feature>
<evidence type="ECO:0000256" key="2">
    <source>
        <dbReference type="ARBA" id="ARBA00023002"/>
    </source>
</evidence>
<dbReference type="InterPro" id="IPR055170">
    <property type="entry name" value="GFO_IDH_MocA-like_dom"/>
</dbReference>
<dbReference type="InterPro" id="IPR036291">
    <property type="entry name" value="NAD(P)-bd_dom_sf"/>
</dbReference>
<dbReference type="InterPro" id="IPR050984">
    <property type="entry name" value="Gfo/Idh/MocA_domain"/>
</dbReference>
<comment type="caution">
    <text evidence="8">The sequence shown here is derived from an EMBL/GenBank/DDBJ whole genome shotgun (WGS) entry which is preliminary data.</text>
</comment>
<evidence type="ECO:0000259" key="6">
    <source>
        <dbReference type="Pfam" id="PF01408"/>
    </source>
</evidence>
<evidence type="ECO:0000256" key="4">
    <source>
        <dbReference type="ARBA" id="ARBA00042988"/>
    </source>
</evidence>
<dbReference type="SUPFAM" id="SSF51735">
    <property type="entry name" value="NAD(P)-binding Rossmann-fold domains"/>
    <property type="match status" value="1"/>
</dbReference>
<dbReference type="SUPFAM" id="SSF55347">
    <property type="entry name" value="Glyceraldehyde-3-phosphate dehydrogenase-like, C-terminal domain"/>
    <property type="match status" value="1"/>
</dbReference>
<dbReference type="InterPro" id="IPR000683">
    <property type="entry name" value="Gfo/Idh/MocA-like_OxRdtase_N"/>
</dbReference>
<dbReference type="PANTHER" id="PTHR22604">
    <property type="entry name" value="OXIDOREDUCTASES"/>
    <property type="match status" value="1"/>
</dbReference>
<keyword evidence="9" id="KW-1185">Reference proteome</keyword>
<protein>
    <recommendedName>
        <fullName evidence="3">D-xylose 1-dehydrogenase (NADP(+), D-xylono-1,5-lactone-forming)</fullName>
        <ecNumber evidence="3">1.1.1.179</ecNumber>
    </recommendedName>
    <alternativeName>
        <fullName evidence="4">D-xylose-NADP dehydrogenase</fullName>
    </alternativeName>
</protein>
<dbReference type="EMBL" id="JARVKM010000031">
    <property type="protein sequence ID" value="KAK9775833.1"/>
    <property type="molecule type" value="Genomic_DNA"/>
</dbReference>
<sequence length="409" mass="46434">MAATLSRLWTGFNPDILEKNKDALRFGILGASSSAPVAIVTPAKSHPDVIVQAVAARDRNRAEEYAKKHGIPEVRDSYADIVNDPDIDCILIPLPNSLHFEWAARAIRAGKHVLIEKPSVSNGDEAELLFRMPELSQPNAPVLLEAFHNRFHPAWQLFMSYVNPADTVHVESVSMIPWWMFTKKDIHFNFNLSGGTIMSMGCYGFTALRLAFGAEPEECIKCDTHSYTDGVHNKVDLDFNAKFRFPNGGVGEAKSTLNGPTLWTPSHVTVKTRQVVVPDTKLPNSQEKLRTREVTLHGMLHPFVWHRLDVRDDFELRGKDGKVLRKWTEKKSHKAYSFEEAGREFADIPGEKWWMGYRYMLEEFVKRIKGRKTQYWVDPEDSIASMKMIDMAYVKSGLGPRSSSKFQLN</sequence>
<evidence type="ECO:0000256" key="5">
    <source>
        <dbReference type="ARBA" id="ARBA00049233"/>
    </source>
</evidence>
<evidence type="ECO:0000259" key="7">
    <source>
        <dbReference type="Pfam" id="PF22725"/>
    </source>
</evidence>
<dbReference type="Pfam" id="PF22725">
    <property type="entry name" value="GFO_IDH_MocA_C3"/>
    <property type="match status" value="1"/>
</dbReference>
<keyword evidence="2" id="KW-0560">Oxidoreductase</keyword>
<dbReference type="EC" id="1.1.1.179" evidence="3"/>
<gene>
    <name evidence="8" type="ORF">SCAR479_07358</name>
</gene>
<feature type="domain" description="GFO/IDH/MocA-like oxidoreductase" evidence="7">
    <location>
        <begin position="175"/>
        <end position="258"/>
    </location>
</feature>